<keyword evidence="2" id="KW-0121">Carboxypeptidase</keyword>
<keyword evidence="2" id="KW-0645">Protease</keyword>
<gene>
    <name evidence="2" type="ORF">WS71_28830</name>
</gene>
<dbReference type="Proteomes" id="UP000067711">
    <property type="component" value="Chromosome 1"/>
</dbReference>
<proteinExistence type="predicted"/>
<reference evidence="2 3" key="1">
    <citation type="submission" date="2015-12" db="EMBL/GenBank/DDBJ databases">
        <title>Diversity of Burkholderia near neighbor genomes.</title>
        <authorList>
            <person name="Sahl J."/>
            <person name="Wagner D."/>
            <person name="Keim P."/>
        </authorList>
    </citation>
    <scope>NUCLEOTIDE SEQUENCE [LARGE SCALE GENOMIC DNA]</scope>
    <source>
        <strain evidence="2 3">BDU8</strain>
    </source>
</reference>
<dbReference type="InterPro" id="IPR008969">
    <property type="entry name" value="CarboxyPept-like_regulatory"/>
</dbReference>
<sequence length="141" mass="14730">MRQPTVSKKYLIAAALAFGLAGAASAQPGLPDAQQQGDVSFVSGGVGQDESTAFQRSESSWPLALRFTGAGGEYLADVHVSVLDAHGGEVLKTDARGPYMLVRLQPGRYTVHASYNGNEQAHAVTVPAKGGVKAAFSWKAQ</sequence>
<dbReference type="Pfam" id="PF13620">
    <property type="entry name" value="CarboxypepD_reg"/>
    <property type="match status" value="1"/>
</dbReference>
<dbReference type="EMBL" id="CP013389">
    <property type="protein sequence ID" value="AOJ11120.1"/>
    <property type="molecule type" value="Genomic_DNA"/>
</dbReference>
<evidence type="ECO:0000256" key="1">
    <source>
        <dbReference type="SAM" id="SignalP"/>
    </source>
</evidence>
<dbReference type="RefSeq" id="WP_066493856.1">
    <property type="nucleotide sequence ID" value="NZ_CP013389.1"/>
</dbReference>
<evidence type="ECO:0000313" key="2">
    <source>
        <dbReference type="EMBL" id="AOJ11120.1"/>
    </source>
</evidence>
<protein>
    <submittedName>
        <fullName evidence="2">Carboxypeptidase regulator</fullName>
    </submittedName>
</protein>
<dbReference type="AlphaFoldDB" id="A0A1B4G5B0"/>
<name>A0A1B4G5B0_9BURK</name>
<dbReference type="Gene3D" id="2.60.40.1120">
    <property type="entry name" value="Carboxypeptidase-like, regulatory domain"/>
    <property type="match status" value="1"/>
</dbReference>
<keyword evidence="2" id="KW-0378">Hydrolase</keyword>
<evidence type="ECO:0000313" key="3">
    <source>
        <dbReference type="Proteomes" id="UP000067711"/>
    </source>
</evidence>
<keyword evidence="1" id="KW-0732">Signal</keyword>
<feature type="chain" id="PRO_5015325067" evidence="1">
    <location>
        <begin position="27"/>
        <end position="141"/>
    </location>
</feature>
<organism evidence="2 3">
    <name type="scientific">Burkholderia mayonis</name>
    <dbReference type="NCBI Taxonomy" id="1385591"/>
    <lineage>
        <taxon>Bacteria</taxon>
        <taxon>Pseudomonadati</taxon>
        <taxon>Pseudomonadota</taxon>
        <taxon>Betaproteobacteria</taxon>
        <taxon>Burkholderiales</taxon>
        <taxon>Burkholderiaceae</taxon>
        <taxon>Burkholderia</taxon>
        <taxon>pseudomallei group</taxon>
    </lineage>
</organism>
<dbReference type="SUPFAM" id="SSF49464">
    <property type="entry name" value="Carboxypeptidase regulatory domain-like"/>
    <property type="match status" value="1"/>
</dbReference>
<feature type="signal peptide" evidence="1">
    <location>
        <begin position="1"/>
        <end position="26"/>
    </location>
</feature>
<accession>A0A1B4G5B0</accession>
<dbReference type="GO" id="GO:0004180">
    <property type="term" value="F:carboxypeptidase activity"/>
    <property type="evidence" value="ECO:0007669"/>
    <property type="project" value="UniProtKB-KW"/>
</dbReference>